<dbReference type="Pfam" id="PF21133">
    <property type="entry name" value="CAA_C"/>
    <property type="match status" value="1"/>
</dbReference>
<feature type="binding site" evidence="10">
    <location>
        <position position="117"/>
    </location>
    <ligand>
        <name>Mg(2+)</name>
        <dbReference type="ChEBI" id="CHEBI:18420"/>
    </ligand>
</feature>
<reference evidence="14 15" key="2">
    <citation type="journal article" date="2011" name="Stand. Genomic Sci.">
        <title>Complete genome sequence of Desulfurococcus mucosus type strain (O7/1).</title>
        <authorList>
            <person name="Wirth R."/>
            <person name="Chertkov O."/>
            <person name="Held B."/>
            <person name="Lapidus A."/>
            <person name="Nolan M."/>
            <person name="Lucas S."/>
            <person name="Hammon N."/>
            <person name="Deshpande S."/>
            <person name="Cheng J.F."/>
            <person name="Tapia R."/>
            <person name="Han C."/>
            <person name="Goodwin L."/>
            <person name="Pitluck S."/>
            <person name="Liolios K."/>
            <person name="Ioanna P."/>
            <person name="Ivanova N."/>
            <person name="Mavromatis K."/>
            <person name="Mikhailova N."/>
            <person name="Pati A."/>
            <person name="Chen A."/>
            <person name="Palaniappan K."/>
            <person name="Land M."/>
            <person name="Hauser L."/>
            <person name="Chang Y.J."/>
            <person name="Jeffries C.D."/>
            <person name="Bilek Y."/>
            <person name="Hader T."/>
            <person name="Rohde M."/>
            <person name="Spring S."/>
            <person name="Sikorski J."/>
            <person name="Goker M."/>
            <person name="Woyke T."/>
            <person name="Bristow J."/>
            <person name="Eisen J.A."/>
            <person name="Markowitz V."/>
            <person name="Hugenholtz P."/>
            <person name="Kyrpides N.C."/>
            <person name="Klenk H.P."/>
        </authorList>
    </citation>
    <scope>NUCLEOTIDE SEQUENCE [LARGE SCALE GENOMIC DNA]</scope>
    <source>
        <strain evidence="15">ATCC 35584 / DSM 2162 / JCM 9187 / O7/1</strain>
    </source>
</reference>
<evidence type="ECO:0000256" key="1">
    <source>
        <dbReference type="ARBA" id="ARBA00022679"/>
    </source>
</evidence>
<comment type="catalytic activity">
    <reaction evidence="10">
        <text>a tRNA precursor + 2 CTP + ATP = a tRNA with a 3' CCA end + 3 diphosphate</text>
        <dbReference type="Rhea" id="RHEA:14433"/>
        <dbReference type="Rhea" id="RHEA-COMP:10465"/>
        <dbReference type="Rhea" id="RHEA-COMP:10468"/>
        <dbReference type="ChEBI" id="CHEBI:30616"/>
        <dbReference type="ChEBI" id="CHEBI:33019"/>
        <dbReference type="ChEBI" id="CHEBI:37563"/>
        <dbReference type="ChEBI" id="CHEBI:74896"/>
        <dbReference type="ChEBI" id="CHEBI:83071"/>
        <dbReference type="EC" id="2.7.7.72"/>
    </reaction>
</comment>
<feature type="binding site" evidence="10">
    <location>
        <position position="140"/>
    </location>
    <ligand>
        <name>CTP</name>
        <dbReference type="ChEBI" id="CHEBI:37563"/>
    </ligand>
</feature>
<dbReference type="HOGENOM" id="CLU_044679_1_0_2"/>
<evidence type="ECO:0000313" key="15">
    <source>
        <dbReference type="Proteomes" id="UP000001068"/>
    </source>
</evidence>
<evidence type="ECO:0000256" key="10">
    <source>
        <dbReference type="HAMAP-Rule" id="MF_01264"/>
    </source>
</evidence>
<dbReference type="InterPro" id="IPR043519">
    <property type="entry name" value="NT_sf"/>
</dbReference>
<dbReference type="GO" id="GO:0000049">
    <property type="term" value="F:tRNA binding"/>
    <property type="evidence" value="ECO:0007669"/>
    <property type="project" value="UniProtKB-UniRule"/>
</dbReference>
<dbReference type="GeneID" id="10153277"/>
<dbReference type="InterPro" id="IPR011068">
    <property type="entry name" value="NuclTrfase_I-like_C"/>
</dbReference>
<dbReference type="SUPFAM" id="SSF81631">
    <property type="entry name" value="PAP/OAS1 substrate-binding domain"/>
    <property type="match status" value="1"/>
</dbReference>
<dbReference type="EMBL" id="CP002363">
    <property type="protein sequence ID" value="ADV64892.1"/>
    <property type="molecule type" value="Genomic_DNA"/>
</dbReference>
<dbReference type="InterPro" id="IPR015329">
    <property type="entry name" value="tRNA_NucTransf2"/>
</dbReference>
<evidence type="ECO:0000259" key="12">
    <source>
        <dbReference type="Pfam" id="PF09249"/>
    </source>
</evidence>
<evidence type="ECO:0000256" key="9">
    <source>
        <dbReference type="ARBA" id="ARBA00022884"/>
    </source>
</evidence>
<dbReference type="GO" id="GO:0000287">
    <property type="term" value="F:magnesium ion binding"/>
    <property type="evidence" value="ECO:0007669"/>
    <property type="project" value="UniProtKB-UniRule"/>
</dbReference>
<dbReference type="AlphaFoldDB" id="E8R8R6"/>
<keyword evidence="15" id="KW-1185">Reference proteome</keyword>
<reference evidence="15" key="1">
    <citation type="submission" date="2010-11" db="EMBL/GenBank/DDBJ databases">
        <title>The complete genome of Desulfurococcus mucosus DSM 2162.</title>
        <authorList>
            <consortium name="US DOE Joint Genome Institute (JGI-PGF)"/>
            <person name="Lucas S."/>
            <person name="Copeland A."/>
            <person name="Lapidus A."/>
            <person name="Bruce D."/>
            <person name="Goodwin L."/>
            <person name="Pitluck S."/>
            <person name="Kyrpides N."/>
            <person name="Mavromatis K."/>
            <person name="Pagani I."/>
            <person name="Ivanova N."/>
            <person name="Ovchinnikova G."/>
            <person name="Chertkov O."/>
            <person name="Held B."/>
            <person name="Brettin T."/>
            <person name="Detter J.C."/>
            <person name="Tapia R."/>
            <person name="Han C."/>
            <person name="Land M."/>
            <person name="Hauser L."/>
            <person name="Markowitz V."/>
            <person name="Cheng J.-F."/>
            <person name="Hugenholtz P."/>
            <person name="Woyke T."/>
            <person name="Wu D."/>
            <person name="Wirth R."/>
            <person name="Bilek Y."/>
            <person name="Hader T."/>
            <person name="Klenk H.-P."/>
            <person name="Eisen J.A."/>
        </authorList>
    </citation>
    <scope>NUCLEOTIDE SEQUENCE [LARGE SCALE GENOMIC DNA]</scope>
    <source>
        <strain evidence="15">ATCC 35584 / DSM 2162 / JCM 9187 / O7/1</strain>
    </source>
</reference>
<dbReference type="Proteomes" id="UP000001068">
    <property type="component" value="Chromosome"/>
</dbReference>
<evidence type="ECO:0000256" key="8">
    <source>
        <dbReference type="ARBA" id="ARBA00022842"/>
    </source>
</evidence>
<keyword evidence="6 10" id="KW-0692">RNA repair</keyword>
<feature type="binding site" evidence="10">
    <location>
        <position position="160"/>
    </location>
    <ligand>
        <name>CTP</name>
        <dbReference type="ChEBI" id="CHEBI:37563"/>
    </ligand>
</feature>
<sequence length="464" mass="52482">MESVEDAVLKLIKPSKEEYLHVLGVYETIAGTLKKVLSEHGVEAEVTLQGSIAHDTWLSGDRDMDIFVLYPESWSIEELKTKGFKLIVEAAGRLGGYELRYAEHPYVRVRVSDVEADIVPAFNISDPARVRTAVDRTPFHTRFVREKLTPEMRDQARLLKKFMKGINVYGAEVKTKGFSGYAVELLIAKYGSLRRVLEEASQWNPPVYIDTLGVDKGFWKEFRRKYPDSVVYMPDPVDPMRNVTANVSLKSLSTLTLASRCYMANPSPVFYGLGSRQPQPEELAGRLAGRCIVLVEYVLNEKLPPDVVWGELNRVRDALVKLLHNMGFHVIDSSPWSDEDKYSAILVELEACNLPVYRHYTGPATRFGERALSFISKHLASGVGLWIDERGLLNALAPRKYTDVTQLLVERAWEYSVAPHFKGRRPSIRILDSDTVRELAGKGALTWVSEFVLKTPSWMEKCIS</sequence>
<dbReference type="HAMAP" id="MF_01264">
    <property type="entry name" value="CCA_arch"/>
    <property type="match status" value="1"/>
</dbReference>
<dbReference type="Gene3D" id="3.30.70.590">
    <property type="entry name" value="Poly(A) polymerase predicted RNA binding domain"/>
    <property type="match status" value="1"/>
</dbReference>
<evidence type="ECO:0000259" key="11">
    <source>
        <dbReference type="Pfam" id="PF01909"/>
    </source>
</evidence>
<evidence type="ECO:0000256" key="6">
    <source>
        <dbReference type="ARBA" id="ARBA00022800"/>
    </source>
</evidence>
<dbReference type="CDD" id="cd05400">
    <property type="entry name" value="NT_2-5OAS_ClassI-CCAase"/>
    <property type="match status" value="1"/>
</dbReference>
<dbReference type="PANTHER" id="PTHR39643:SF1">
    <property type="entry name" value="CCA-ADDING ENZYME"/>
    <property type="match status" value="1"/>
</dbReference>
<dbReference type="GO" id="GO:0001680">
    <property type="term" value="P:tRNA 3'-terminal CCA addition"/>
    <property type="evidence" value="ECO:0007669"/>
    <property type="project" value="UniProtKB-UniRule"/>
</dbReference>
<protein>
    <recommendedName>
        <fullName evidence="10">CCA-adding enzyme</fullName>
        <ecNumber evidence="10">2.7.7.72</ecNumber>
    </recommendedName>
    <alternativeName>
        <fullName evidence="10">CCA tRNA nucleotidyltransferase</fullName>
    </alternativeName>
    <alternativeName>
        <fullName evidence="10">tRNA CCA-pyrophosphorylase</fullName>
    </alternativeName>
    <alternativeName>
        <fullName evidence="10">tRNA adenylyl-/cytidylyl- transferase</fullName>
    </alternativeName>
    <alternativeName>
        <fullName evidence="10">tRNA nucleotidyltransferase</fullName>
    </alternativeName>
    <alternativeName>
        <fullName evidence="10">tRNA-NT</fullName>
    </alternativeName>
</protein>
<feature type="binding site" evidence="10">
    <location>
        <position position="65"/>
    </location>
    <ligand>
        <name>Mg(2+)</name>
        <dbReference type="ChEBI" id="CHEBI:18420"/>
    </ligand>
</feature>
<dbReference type="InterPro" id="IPR002934">
    <property type="entry name" value="Polymerase_NTP_transf_dom"/>
</dbReference>
<dbReference type="NCBIfam" id="TIGR03671">
    <property type="entry name" value="cca_archaeal"/>
    <property type="match status" value="1"/>
</dbReference>
<evidence type="ECO:0000259" key="13">
    <source>
        <dbReference type="Pfam" id="PF21133"/>
    </source>
</evidence>
<dbReference type="Pfam" id="PF09249">
    <property type="entry name" value="tRNA_NucTransf2"/>
    <property type="match status" value="1"/>
</dbReference>
<keyword evidence="4 10" id="KW-0479">Metal-binding</keyword>
<dbReference type="GO" id="GO:0005524">
    <property type="term" value="F:ATP binding"/>
    <property type="evidence" value="ECO:0007669"/>
    <property type="project" value="UniProtKB-UniRule"/>
</dbReference>
<evidence type="ECO:0000313" key="14">
    <source>
        <dbReference type="EMBL" id="ADV64892.1"/>
    </source>
</evidence>
<dbReference type="GO" id="GO:0160016">
    <property type="term" value="F:CCACCA tRNA nucleotidyltransferase activity"/>
    <property type="evidence" value="ECO:0007669"/>
    <property type="project" value="RHEA"/>
</dbReference>
<keyword evidence="2 10" id="KW-0819">tRNA processing</keyword>
<evidence type="ECO:0000256" key="5">
    <source>
        <dbReference type="ARBA" id="ARBA00022741"/>
    </source>
</evidence>
<comment type="caution">
    <text evidence="10">Lacks conserved residue(s) required for the propagation of feature annotation.</text>
</comment>
<organism evidence="14 15">
    <name type="scientific">Desulfurococcus mucosus (strain ATCC 35584 / DSM 2162 / JCM 9187 / O7/1)</name>
    <dbReference type="NCBI Taxonomy" id="765177"/>
    <lineage>
        <taxon>Archaea</taxon>
        <taxon>Thermoproteota</taxon>
        <taxon>Thermoprotei</taxon>
        <taxon>Desulfurococcales</taxon>
        <taxon>Desulfurococcaceae</taxon>
        <taxon>Desulfurococcus</taxon>
    </lineage>
</organism>
<dbReference type="Gene3D" id="1.10.1410.30">
    <property type="entry name" value="CCA tRNA nucleotidyltransferase, domain 2"/>
    <property type="match status" value="1"/>
</dbReference>
<dbReference type="SUPFAM" id="SSF81301">
    <property type="entry name" value="Nucleotidyltransferase"/>
    <property type="match status" value="1"/>
</dbReference>
<keyword evidence="7 10" id="KW-0067">ATP-binding</keyword>
<feature type="binding site" evidence="10">
    <location>
        <position position="169"/>
    </location>
    <ligand>
        <name>CTP</name>
        <dbReference type="ChEBI" id="CHEBI:37563"/>
    </ligand>
</feature>
<feature type="binding site" evidence="10">
    <location>
        <position position="140"/>
    </location>
    <ligand>
        <name>ATP</name>
        <dbReference type="ChEBI" id="CHEBI:30616"/>
    </ligand>
</feature>
<dbReference type="Gene3D" id="3.30.460.10">
    <property type="entry name" value="Beta Polymerase, domain 2"/>
    <property type="match status" value="1"/>
</dbReference>
<dbReference type="KEGG" id="dmu:Desmu_0583"/>
<feature type="domain" description="CCA-adding enzyme C-terminal" evidence="13">
    <location>
        <begin position="289"/>
        <end position="413"/>
    </location>
</feature>
<name>E8R8R6_DESM0</name>
<dbReference type="GO" id="GO:0042245">
    <property type="term" value="P:RNA repair"/>
    <property type="evidence" value="ECO:0007669"/>
    <property type="project" value="UniProtKB-KW"/>
</dbReference>
<dbReference type="InterPro" id="IPR048833">
    <property type="entry name" value="CAA_C"/>
</dbReference>
<evidence type="ECO:0000256" key="2">
    <source>
        <dbReference type="ARBA" id="ARBA00022694"/>
    </source>
</evidence>
<keyword evidence="8 10" id="KW-0460">Magnesium</keyword>
<feature type="binding site" evidence="10">
    <location>
        <position position="51"/>
    </location>
    <ligand>
        <name>ATP</name>
        <dbReference type="ChEBI" id="CHEBI:30616"/>
    </ligand>
</feature>
<accession>E8R8R6</accession>
<feature type="domain" description="Polymerase nucleotidyl transferase" evidence="11">
    <location>
        <begin position="33"/>
        <end position="140"/>
    </location>
</feature>
<dbReference type="EC" id="2.7.7.72" evidence="10"/>
<comment type="cofactor">
    <cofactor evidence="10">
        <name>Mg(2+)</name>
        <dbReference type="ChEBI" id="CHEBI:18420"/>
    </cofactor>
</comment>
<keyword evidence="1 10" id="KW-0808">Transferase</keyword>
<dbReference type="GO" id="GO:0004810">
    <property type="term" value="F:CCA tRNA nucleotidyltransferase activity"/>
    <property type="evidence" value="ECO:0007669"/>
    <property type="project" value="UniProtKB-UniRule"/>
</dbReference>
<dbReference type="RefSeq" id="WP_013562114.1">
    <property type="nucleotide sequence ID" value="NC_014961.1"/>
</dbReference>
<proteinExistence type="inferred from homology"/>
<comment type="similarity">
    <text evidence="10">Belongs to the tRNA nucleotidyltransferase/poly(A) polymerase family. Archaeal CCA-adding enzyme subfamily.</text>
</comment>
<comment type="catalytic activity">
    <reaction evidence="10">
        <text>a tRNA with a 3' CCA end + 2 CTP + ATP = a tRNA with a 3' CCACCA end + 3 diphosphate</text>
        <dbReference type="Rhea" id="RHEA:76235"/>
        <dbReference type="Rhea" id="RHEA-COMP:10468"/>
        <dbReference type="Rhea" id="RHEA-COMP:18655"/>
        <dbReference type="ChEBI" id="CHEBI:30616"/>
        <dbReference type="ChEBI" id="CHEBI:33019"/>
        <dbReference type="ChEBI" id="CHEBI:37563"/>
        <dbReference type="ChEBI" id="CHEBI:83071"/>
        <dbReference type="ChEBI" id="CHEBI:195187"/>
    </reaction>
</comment>
<comment type="function">
    <text evidence="10">Catalyzes the addition and repair of the essential 3'-terminal CCA sequence in tRNAs without using a nucleic acid template. Adds these three nucleotides in the order of C, C, and A to the tRNA nucleotide-73, using CTP and ATP as substrates and producing inorganic pyrophosphate. tRNA 3'-terminal CCA addition is required both for tRNA processing and repair. Also involved in tRNA surveillance by mediating tandem CCA addition to generate a CCACCA at the 3' terminus of unstable tRNAs. While stable tRNAs receive only 3'-terminal CCA, unstable tRNAs are marked with CCACCA and rapidly degraded.</text>
</comment>
<feature type="binding site" evidence="10">
    <location>
        <position position="63"/>
    </location>
    <ligand>
        <name>Mg(2+)</name>
        <dbReference type="ChEBI" id="CHEBI:18420"/>
    </ligand>
</feature>
<keyword evidence="3 10" id="KW-0548">Nucleotidyltransferase</keyword>
<dbReference type="PIRSF" id="PIRSF005335">
    <property type="entry name" value="CCA_arch"/>
    <property type="match status" value="1"/>
</dbReference>
<dbReference type="eggNOG" id="arCOG04249">
    <property type="taxonomic scope" value="Archaea"/>
</dbReference>
<evidence type="ECO:0000256" key="7">
    <source>
        <dbReference type="ARBA" id="ARBA00022840"/>
    </source>
</evidence>
<keyword evidence="5 10" id="KW-0547">Nucleotide-binding</keyword>
<dbReference type="SUPFAM" id="SSF55003">
    <property type="entry name" value="PAP/Archaeal CCA-adding enzyme, C-terminal domain"/>
    <property type="match status" value="1"/>
</dbReference>
<dbReference type="InterPro" id="IPR042090">
    <property type="entry name" value="CCA_tRNA_nucleotrans_2"/>
</dbReference>
<feature type="binding site" evidence="10">
    <location>
        <position position="160"/>
    </location>
    <ligand>
        <name>ATP</name>
        <dbReference type="ChEBI" id="CHEBI:30616"/>
    </ligand>
</feature>
<evidence type="ECO:0000256" key="4">
    <source>
        <dbReference type="ARBA" id="ARBA00022723"/>
    </source>
</evidence>
<keyword evidence="9 10" id="KW-0694">RNA-binding</keyword>
<dbReference type="STRING" id="765177.Desmu_0583"/>
<evidence type="ECO:0000256" key="3">
    <source>
        <dbReference type="ARBA" id="ARBA00022695"/>
    </source>
</evidence>
<comment type="miscellaneous">
    <text evidence="10">A single active site specifically recognizes both ATP and CTP and is responsible for their addition.</text>
</comment>
<dbReference type="PANTHER" id="PTHR39643">
    <property type="entry name" value="CCA-ADDING ENZYME"/>
    <property type="match status" value="1"/>
</dbReference>
<dbReference type="InterPro" id="IPR008229">
    <property type="entry name" value="CCA-adding_arc"/>
</dbReference>
<feature type="domain" description="tRNA nucleotidyltransferase substrate binding" evidence="12">
    <location>
        <begin position="154"/>
        <end position="271"/>
    </location>
</feature>
<feature type="binding site" evidence="10">
    <location>
        <position position="51"/>
    </location>
    <ligand>
        <name>CTP</name>
        <dbReference type="ChEBI" id="CHEBI:37563"/>
    </ligand>
</feature>
<feature type="binding site" evidence="10">
    <location>
        <position position="169"/>
    </location>
    <ligand>
        <name>ATP</name>
        <dbReference type="ChEBI" id="CHEBI:30616"/>
    </ligand>
</feature>
<gene>
    <name evidence="10" type="primary">cca</name>
    <name evidence="14" type="ordered locus">Desmu_0583</name>
</gene>
<dbReference type="InterPro" id="IPR006116">
    <property type="entry name" value="NT_2-5OAS_ClassI-CCAase"/>
</dbReference>
<comment type="subunit">
    <text evidence="10">Homodimer.</text>
</comment>
<dbReference type="Pfam" id="PF01909">
    <property type="entry name" value="NTP_transf_2"/>
    <property type="match status" value="1"/>
</dbReference>